<dbReference type="EMBL" id="CH991543">
    <property type="protein sequence ID" value="EDQ92697.1"/>
    <property type="molecule type" value="Genomic_DNA"/>
</dbReference>
<proteinExistence type="inferred from homology"/>
<dbReference type="GO" id="GO:0030267">
    <property type="term" value="F:glyoxylate reductase (NADPH) activity"/>
    <property type="evidence" value="ECO:0000318"/>
    <property type="project" value="GO_Central"/>
</dbReference>
<dbReference type="Proteomes" id="UP000001357">
    <property type="component" value="Unassembled WGS sequence"/>
</dbReference>
<organism evidence="5 6">
    <name type="scientific">Monosiga brevicollis</name>
    <name type="common">Choanoflagellate</name>
    <dbReference type="NCBI Taxonomy" id="81824"/>
    <lineage>
        <taxon>Eukaryota</taxon>
        <taxon>Choanoflagellata</taxon>
        <taxon>Craspedida</taxon>
        <taxon>Salpingoecidae</taxon>
        <taxon>Monosiga</taxon>
    </lineage>
</organism>
<dbReference type="GO" id="GO:0051287">
    <property type="term" value="F:NAD binding"/>
    <property type="evidence" value="ECO:0007669"/>
    <property type="project" value="InterPro"/>
</dbReference>
<dbReference type="Pfam" id="PF00389">
    <property type="entry name" value="2-Hacid_dh"/>
    <property type="match status" value="1"/>
</dbReference>
<dbReference type="InterPro" id="IPR006140">
    <property type="entry name" value="D-isomer_DH_NAD-bd"/>
</dbReference>
<dbReference type="RefSeq" id="XP_001742459.1">
    <property type="nucleotide sequence ID" value="XM_001742407.1"/>
</dbReference>
<accession>A9UR17</accession>
<dbReference type="CDD" id="cd05301">
    <property type="entry name" value="GDH"/>
    <property type="match status" value="1"/>
</dbReference>
<dbReference type="KEGG" id="mbr:MONBRDRAFT_19417"/>
<evidence type="ECO:0000259" key="3">
    <source>
        <dbReference type="Pfam" id="PF00389"/>
    </source>
</evidence>
<dbReference type="GeneID" id="5887919"/>
<dbReference type="OMA" id="PHIAWAY"/>
<evidence type="ECO:0000313" key="6">
    <source>
        <dbReference type="Proteomes" id="UP000001357"/>
    </source>
</evidence>
<dbReference type="PANTHER" id="PTHR10996:SF277">
    <property type="entry name" value="GLYOXYLATE REDUCTASE_HYDROXYPYRUVATE REDUCTASE"/>
    <property type="match status" value="1"/>
</dbReference>
<evidence type="ECO:0000256" key="2">
    <source>
        <dbReference type="RuleBase" id="RU003719"/>
    </source>
</evidence>
<evidence type="ECO:0000259" key="4">
    <source>
        <dbReference type="Pfam" id="PF02826"/>
    </source>
</evidence>
<dbReference type="FunCoup" id="A9UR17">
    <property type="interactions" value="569"/>
</dbReference>
<gene>
    <name evidence="5" type="ORF">MONBRDRAFT_19417</name>
</gene>
<sequence length="287" mass="30431">MPRAELLEAVKGAHGIVCMLSDKIDKEVIEAAGPNLKCISTLSVGFNHIDVDECKTRGIKIGNTPGVLTNATADLALSLLLATCRLIPQAVHEAKNGGWGTWKPMWLCGTELAGKTVGIVGMGRIGSAVAKRLRAFEIGRLLYSGRSEKPNAKELQAEFVDVDTLLREADIVVATCALAPETTNIFNADAFKKMKNTAILVNAARGACVDQDALVEALKAGEIKAAGLDVTTPEPLPTDHELFKLPNCVILPHIGSATDECRSIMAVMTAENCVKGISGEDMPAQVC</sequence>
<dbReference type="PANTHER" id="PTHR10996">
    <property type="entry name" value="2-HYDROXYACID DEHYDROGENASE-RELATED"/>
    <property type="match status" value="1"/>
</dbReference>
<dbReference type="InParanoid" id="A9UR17"/>
<dbReference type="Gene3D" id="3.40.50.720">
    <property type="entry name" value="NAD(P)-binding Rossmann-like Domain"/>
    <property type="match status" value="2"/>
</dbReference>
<comment type="similarity">
    <text evidence="2">Belongs to the D-isomer specific 2-hydroxyacid dehydrogenase family.</text>
</comment>
<dbReference type="FunFam" id="3.40.50.720:FF:000026">
    <property type="entry name" value="Glyoxylate/hydroxypyruvate reductase B"/>
    <property type="match status" value="1"/>
</dbReference>
<feature type="domain" description="D-isomer specific 2-hydroxyacid dehydrogenase NAD-binding" evidence="4">
    <location>
        <begin position="77"/>
        <end position="255"/>
    </location>
</feature>
<dbReference type="InterPro" id="IPR006139">
    <property type="entry name" value="D-isomer_2_OHA_DH_cat_dom"/>
</dbReference>
<dbReference type="AlphaFoldDB" id="A9UR17"/>
<evidence type="ECO:0000256" key="1">
    <source>
        <dbReference type="ARBA" id="ARBA00023002"/>
    </source>
</evidence>
<dbReference type="InterPro" id="IPR050223">
    <property type="entry name" value="D-isomer_2-hydroxyacid_DH"/>
</dbReference>
<reference evidence="5 6" key="1">
    <citation type="journal article" date="2008" name="Nature">
        <title>The genome of the choanoflagellate Monosiga brevicollis and the origin of metazoans.</title>
        <authorList>
            <consortium name="JGI Sequencing"/>
            <person name="King N."/>
            <person name="Westbrook M.J."/>
            <person name="Young S.L."/>
            <person name="Kuo A."/>
            <person name="Abedin M."/>
            <person name="Chapman J."/>
            <person name="Fairclough S."/>
            <person name="Hellsten U."/>
            <person name="Isogai Y."/>
            <person name="Letunic I."/>
            <person name="Marr M."/>
            <person name="Pincus D."/>
            <person name="Putnam N."/>
            <person name="Rokas A."/>
            <person name="Wright K.J."/>
            <person name="Zuzow R."/>
            <person name="Dirks W."/>
            <person name="Good M."/>
            <person name="Goodstein D."/>
            <person name="Lemons D."/>
            <person name="Li W."/>
            <person name="Lyons J.B."/>
            <person name="Morris A."/>
            <person name="Nichols S."/>
            <person name="Richter D.J."/>
            <person name="Salamov A."/>
            <person name="Bork P."/>
            <person name="Lim W.A."/>
            <person name="Manning G."/>
            <person name="Miller W.T."/>
            <person name="McGinnis W."/>
            <person name="Shapiro H."/>
            <person name="Tjian R."/>
            <person name="Grigoriev I.V."/>
            <person name="Rokhsar D."/>
        </authorList>
    </citation>
    <scope>NUCLEOTIDE SEQUENCE [LARGE SCALE GENOMIC DNA]</scope>
    <source>
        <strain evidence="6">MX1 / ATCC 50154</strain>
    </source>
</reference>
<dbReference type="STRING" id="81824.A9UR17"/>
<dbReference type="eggNOG" id="KOG0069">
    <property type="taxonomic scope" value="Eukaryota"/>
</dbReference>
<dbReference type="GO" id="GO:0005829">
    <property type="term" value="C:cytosol"/>
    <property type="evidence" value="ECO:0000318"/>
    <property type="project" value="GO_Central"/>
</dbReference>
<dbReference type="SUPFAM" id="SSF51735">
    <property type="entry name" value="NAD(P)-binding Rossmann-fold domains"/>
    <property type="match status" value="1"/>
</dbReference>
<feature type="domain" description="D-isomer specific 2-hydroxyacid dehydrogenase catalytic" evidence="3">
    <location>
        <begin position="2"/>
        <end position="286"/>
    </location>
</feature>
<dbReference type="SUPFAM" id="SSF52283">
    <property type="entry name" value="Formate/glycerate dehydrogenase catalytic domain-like"/>
    <property type="match status" value="1"/>
</dbReference>
<evidence type="ECO:0008006" key="7">
    <source>
        <dbReference type="Google" id="ProtNLM"/>
    </source>
</evidence>
<keyword evidence="6" id="KW-1185">Reference proteome</keyword>
<dbReference type="InterPro" id="IPR036291">
    <property type="entry name" value="NAD(P)-bd_dom_sf"/>
</dbReference>
<dbReference type="GO" id="GO:0008465">
    <property type="term" value="F:hydroxypyruvate reductase (NADH) activity"/>
    <property type="evidence" value="ECO:0000318"/>
    <property type="project" value="GO_Central"/>
</dbReference>
<name>A9UR17_MONBE</name>
<dbReference type="Pfam" id="PF02826">
    <property type="entry name" value="2-Hacid_dh_C"/>
    <property type="match status" value="1"/>
</dbReference>
<evidence type="ECO:0000313" key="5">
    <source>
        <dbReference type="EMBL" id="EDQ92697.1"/>
    </source>
</evidence>
<protein>
    <recommendedName>
        <fullName evidence="7">Glyoxylate reductase/hydroxypyruvate reductase</fullName>
    </recommendedName>
</protein>
<keyword evidence="1 2" id="KW-0560">Oxidoreductase</keyword>